<sequence>MERLERRSKTLINTATMPSSSATATVTTNVFEAGKYTTVLQKVESRTTCCPANTSPPPPVPPPKPLLIVMPCEAGEFPLLVFLHGYLLYNSFYSQLLQHIASHGFIVIAPQVHITLSSFLLCDHIYVVAKF</sequence>
<dbReference type="GO" id="GO:0015996">
    <property type="term" value="P:chlorophyll catabolic process"/>
    <property type="evidence" value="ECO:0007669"/>
    <property type="project" value="TreeGrafter"/>
</dbReference>
<dbReference type="GO" id="GO:0047746">
    <property type="term" value="F:chlorophyllase activity"/>
    <property type="evidence" value="ECO:0007669"/>
    <property type="project" value="TreeGrafter"/>
</dbReference>
<dbReference type="SUPFAM" id="SSF53474">
    <property type="entry name" value="alpha/beta-Hydrolases"/>
    <property type="match status" value="1"/>
</dbReference>
<accession>A0AAD6KYX2</accession>
<organism evidence="1 2">
    <name type="scientific">Salix udensis</name>
    <dbReference type="NCBI Taxonomy" id="889485"/>
    <lineage>
        <taxon>Eukaryota</taxon>
        <taxon>Viridiplantae</taxon>
        <taxon>Streptophyta</taxon>
        <taxon>Embryophyta</taxon>
        <taxon>Tracheophyta</taxon>
        <taxon>Spermatophyta</taxon>
        <taxon>Magnoliopsida</taxon>
        <taxon>eudicotyledons</taxon>
        <taxon>Gunneridae</taxon>
        <taxon>Pentapetalae</taxon>
        <taxon>rosids</taxon>
        <taxon>fabids</taxon>
        <taxon>Malpighiales</taxon>
        <taxon>Salicaceae</taxon>
        <taxon>Saliceae</taxon>
        <taxon>Salix</taxon>
    </lineage>
</organism>
<dbReference type="PANTHER" id="PTHR33428:SF2">
    <property type="entry name" value="CHLOROPHYLLASE-2"/>
    <property type="match status" value="1"/>
</dbReference>
<evidence type="ECO:0000313" key="1">
    <source>
        <dbReference type="EMBL" id="KAJ6431490.1"/>
    </source>
</evidence>
<dbReference type="Proteomes" id="UP001162972">
    <property type="component" value="Chromosome 10"/>
</dbReference>
<evidence type="ECO:0000313" key="2">
    <source>
        <dbReference type="Proteomes" id="UP001162972"/>
    </source>
</evidence>
<reference evidence="1 2" key="1">
    <citation type="journal article" date="2023" name="Int. J. Mol. Sci.">
        <title>De Novo Assembly and Annotation of 11 Diverse Shrub Willow (Salix) Genomes Reveals Novel Gene Organization in Sex-Linked Regions.</title>
        <authorList>
            <person name="Hyden B."/>
            <person name="Feng K."/>
            <person name="Yates T.B."/>
            <person name="Jawdy S."/>
            <person name="Cereghino C."/>
            <person name="Smart L.B."/>
            <person name="Muchero W."/>
        </authorList>
    </citation>
    <scope>NUCLEOTIDE SEQUENCE [LARGE SCALE GENOMIC DNA]</scope>
    <source>
        <tissue evidence="1">Shoot tip</tissue>
    </source>
</reference>
<dbReference type="EMBL" id="JAPFFJ010000003">
    <property type="protein sequence ID" value="KAJ6431490.1"/>
    <property type="molecule type" value="Genomic_DNA"/>
</dbReference>
<dbReference type="AlphaFoldDB" id="A0AAD6KYX2"/>
<protein>
    <recommendedName>
        <fullName evidence="3">Chlorophyllase</fullName>
    </recommendedName>
</protein>
<gene>
    <name evidence="1" type="ORF">OIU84_018882</name>
</gene>
<keyword evidence="2" id="KW-1185">Reference proteome</keyword>
<proteinExistence type="predicted"/>
<dbReference type="InterPro" id="IPR017395">
    <property type="entry name" value="Chlorophyllase-like"/>
</dbReference>
<dbReference type="InterPro" id="IPR029058">
    <property type="entry name" value="AB_hydrolase_fold"/>
</dbReference>
<comment type="caution">
    <text evidence="1">The sequence shown here is derived from an EMBL/GenBank/DDBJ whole genome shotgun (WGS) entry which is preliminary data.</text>
</comment>
<name>A0AAD6KYX2_9ROSI</name>
<dbReference type="Pfam" id="PF07224">
    <property type="entry name" value="Chlorophyllase"/>
    <property type="match status" value="1"/>
</dbReference>
<evidence type="ECO:0008006" key="3">
    <source>
        <dbReference type="Google" id="ProtNLM"/>
    </source>
</evidence>
<dbReference type="PANTHER" id="PTHR33428">
    <property type="entry name" value="CHLOROPHYLLASE-2, CHLOROPLASTIC"/>
    <property type="match status" value="1"/>
</dbReference>
<dbReference type="Gene3D" id="3.40.50.1820">
    <property type="entry name" value="alpha/beta hydrolase"/>
    <property type="match status" value="1"/>
</dbReference>